<dbReference type="Gene3D" id="3.50.40.10">
    <property type="entry name" value="Phenylalanyl-trna Synthetase, Chain B, domain 3"/>
    <property type="match status" value="1"/>
</dbReference>
<dbReference type="SMART" id="SM00873">
    <property type="entry name" value="B3_4"/>
    <property type="match status" value="1"/>
</dbReference>
<keyword evidence="3" id="KW-1185">Reference proteome</keyword>
<name>A0A0P9H6X2_9CHLR</name>
<dbReference type="GO" id="GO:0003723">
    <property type="term" value="F:RNA binding"/>
    <property type="evidence" value="ECO:0007669"/>
    <property type="project" value="InterPro"/>
</dbReference>
<comment type="caution">
    <text evidence="2">The sequence shown here is derived from an EMBL/GenBank/DDBJ whole genome shotgun (WGS) entry which is preliminary data.</text>
</comment>
<protein>
    <submittedName>
        <fullName evidence="2">tRNA synthetase subunit beta</fullName>
    </submittedName>
</protein>
<evidence type="ECO:0000313" key="3">
    <source>
        <dbReference type="Proteomes" id="UP000050509"/>
    </source>
</evidence>
<feature type="non-terminal residue" evidence="2">
    <location>
        <position position="172"/>
    </location>
</feature>
<dbReference type="InterPro" id="IPR020825">
    <property type="entry name" value="Phe-tRNA_synthase-like_B3/B4"/>
</dbReference>
<dbReference type="PANTHER" id="PTHR39209:SF2">
    <property type="entry name" value="CYTOPLASMIC PROTEIN"/>
    <property type="match status" value="1"/>
</dbReference>
<organism evidence="2 3">
    <name type="scientific">Kouleothrix aurantiaca</name>
    <dbReference type="NCBI Taxonomy" id="186479"/>
    <lineage>
        <taxon>Bacteria</taxon>
        <taxon>Bacillati</taxon>
        <taxon>Chloroflexota</taxon>
        <taxon>Chloroflexia</taxon>
        <taxon>Chloroflexales</taxon>
        <taxon>Roseiflexineae</taxon>
        <taxon>Roseiflexaceae</taxon>
        <taxon>Kouleothrix</taxon>
    </lineage>
</organism>
<dbReference type="InterPro" id="IPR005146">
    <property type="entry name" value="B3/B4_tRNA-bd"/>
</dbReference>
<dbReference type="Pfam" id="PF03483">
    <property type="entry name" value="B3_4"/>
    <property type="match status" value="1"/>
</dbReference>
<dbReference type="EMBL" id="LJCR01001852">
    <property type="protein sequence ID" value="KPV49622.1"/>
    <property type="molecule type" value="Genomic_DNA"/>
</dbReference>
<dbReference type="AlphaFoldDB" id="A0A0P9H6X2"/>
<gene>
    <name evidence="2" type="ORF">SE17_31585</name>
</gene>
<accession>A0A0P9H6X2</accession>
<evidence type="ECO:0000259" key="1">
    <source>
        <dbReference type="SMART" id="SM00873"/>
    </source>
</evidence>
<evidence type="ECO:0000313" key="2">
    <source>
        <dbReference type="EMBL" id="KPV49622.1"/>
    </source>
</evidence>
<keyword evidence="2" id="KW-0030">Aminoacyl-tRNA synthetase</keyword>
<proteinExistence type="predicted"/>
<reference evidence="2 3" key="1">
    <citation type="submission" date="2015-09" db="EMBL/GenBank/DDBJ databases">
        <title>Draft genome sequence of Kouleothrix aurantiaca JCM 19913.</title>
        <authorList>
            <person name="Hemp J."/>
        </authorList>
    </citation>
    <scope>NUCLEOTIDE SEQUENCE [LARGE SCALE GENOMIC DNA]</scope>
    <source>
        <strain evidence="2 3">COM-B</strain>
    </source>
</reference>
<dbReference type="GO" id="GO:0004826">
    <property type="term" value="F:phenylalanine-tRNA ligase activity"/>
    <property type="evidence" value="ECO:0007669"/>
    <property type="project" value="InterPro"/>
</dbReference>
<sequence length="172" mass="18077">MQILVTDAFWELFPAARIGLVVARGVDNTGAEGQPAALLAEAIAASAAALEGADMASHPAVAPWRTAYAQFGAKPSKFRSSIESLLRSAQSGRLRSISPLVDLYNSVSLRYQLPCGGEDLAAIAGDLRLTRAAGGEGFRTIGADRDEPPAPGEVIYADDAGAVCRCFNWREA</sequence>
<dbReference type="PANTHER" id="PTHR39209">
    <property type="match status" value="1"/>
</dbReference>
<feature type="domain" description="B3/B4 tRNA-binding" evidence="1">
    <location>
        <begin position="62"/>
        <end position="172"/>
    </location>
</feature>
<dbReference type="Proteomes" id="UP000050509">
    <property type="component" value="Unassembled WGS sequence"/>
</dbReference>
<dbReference type="SUPFAM" id="SSF56037">
    <property type="entry name" value="PheT/TilS domain"/>
    <property type="match status" value="1"/>
</dbReference>
<keyword evidence="2" id="KW-0436">Ligase</keyword>